<dbReference type="InterPro" id="IPR050557">
    <property type="entry name" value="RTX_toxin/Mannuronan_C5-epim"/>
</dbReference>
<dbReference type="Gene3D" id="3.60.10.10">
    <property type="entry name" value="Endonuclease/exonuclease/phosphatase"/>
    <property type="match status" value="1"/>
</dbReference>
<dbReference type="PANTHER" id="PTHR38340:SF1">
    <property type="entry name" value="S-LAYER PROTEIN"/>
    <property type="match status" value="1"/>
</dbReference>
<dbReference type="RefSeq" id="WP_091220220.1">
    <property type="nucleotide sequence ID" value="NZ_FNHE01000008.1"/>
</dbReference>
<dbReference type="Gene3D" id="2.150.10.10">
    <property type="entry name" value="Serralysin-like metalloprotease, C-terminal"/>
    <property type="match status" value="2"/>
</dbReference>
<name>A0A1G9VN35_9ACTN</name>
<dbReference type="Proteomes" id="UP000198680">
    <property type="component" value="Unassembled WGS sequence"/>
</dbReference>
<dbReference type="InterPro" id="IPR011049">
    <property type="entry name" value="Serralysin-like_metalloprot_C"/>
</dbReference>
<keyword evidence="2" id="KW-0964">Secreted</keyword>
<evidence type="ECO:0000313" key="5">
    <source>
        <dbReference type="EMBL" id="SDM73614.1"/>
    </source>
</evidence>
<dbReference type="PROSITE" id="PS00330">
    <property type="entry name" value="HEMOLYSIN_CALCIUM"/>
    <property type="match status" value="1"/>
</dbReference>
<dbReference type="Pfam" id="PF03372">
    <property type="entry name" value="Exo_endo_phos"/>
    <property type="match status" value="1"/>
</dbReference>
<dbReference type="EMBL" id="FNHE01000008">
    <property type="protein sequence ID" value="SDM73614.1"/>
    <property type="molecule type" value="Genomic_DNA"/>
</dbReference>
<dbReference type="SUPFAM" id="SSF56219">
    <property type="entry name" value="DNase I-like"/>
    <property type="match status" value="1"/>
</dbReference>
<reference evidence="6" key="1">
    <citation type="submission" date="2016-10" db="EMBL/GenBank/DDBJ databases">
        <authorList>
            <person name="Varghese N."/>
            <person name="Submissions S."/>
        </authorList>
    </citation>
    <scope>NUCLEOTIDE SEQUENCE [LARGE SCALE GENOMIC DNA]</scope>
    <source>
        <strain evidence="6">DSM 45419</strain>
    </source>
</reference>
<gene>
    <name evidence="5" type="ORF">SAMN05660642_03195</name>
</gene>
<dbReference type="GO" id="GO:0003824">
    <property type="term" value="F:catalytic activity"/>
    <property type="evidence" value="ECO:0007669"/>
    <property type="project" value="InterPro"/>
</dbReference>
<evidence type="ECO:0000313" key="6">
    <source>
        <dbReference type="Proteomes" id="UP000198680"/>
    </source>
</evidence>
<dbReference type="InterPro" id="IPR036691">
    <property type="entry name" value="Endo/exonu/phosph_ase_sf"/>
</dbReference>
<evidence type="ECO:0000256" key="2">
    <source>
        <dbReference type="ARBA" id="ARBA00022525"/>
    </source>
</evidence>
<dbReference type="InterPro" id="IPR018511">
    <property type="entry name" value="Hemolysin-typ_Ca-bd_CS"/>
</dbReference>
<keyword evidence="6" id="KW-1185">Reference proteome</keyword>
<evidence type="ECO:0000256" key="3">
    <source>
        <dbReference type="SAM" id="MobiDB-lite"/>
    </source>
</evidence>
<evidence type="ECO:0000256" key="1">
    <source>
        <dbReference type="ARBA" id="ARBA00004613"/>
    </source>
</evidence>
<dbReference type="InterPro" id="IPR005135">
    <property type="entry name" value="Endo/exonuclease/phosphatase"/>
</dbReference>
<dbReference type="PANTHER" id="PTHR38340">
    <property type="entry name" value="S-LAYER PROTEIN"/>
    <property type="match status" value="1"/>
</dbReference>
<proteinExistence type="predicted"/>
<organism evidence="5 6">
    <name type="scientific">Geodermatophilus siccatus</name>
    <dbReference type="NCBI Taxonomy" id="1137991"/>
    <lineage>
        <taxon>Bacteria</taxon>
        <taxon>Bacillati</taxon>
        <taxon>Actinomycetota</taxon>
        <taxon>Actinomycetes</taxon>
        <taxon>Geodermatophilales</taxon>
        <taxon>Geodermatophilaceae</taxon>
        <taxon>Geodermatophilus</taxon>
    </lineage>
</organism>
<protein>
    <submittedName>
        <fullName evidence="5">Hemolysin-type calcium-binding repeat-containing protein</fullName>
    </submittedName>
</protein>
<evidence type="ECO:0000259" key="4">
    <source>
        <dbReference type="Pfam" id="PF03372"/>
    </source>
</evidence>
<comment type="subcellular location">
    <subcellularLocation>
        <location evidence="1">Secreted</location>
    </subcellularLocation>
</comment>
<feature type="region of interest" description="Disordered" evidence="3">
    <location>
        <begin position="118"/>
        <end position="142"/>
    </location>
</feature>
<dbReference type="GO" id="GO:0005509">
    <property type="term" value="F:calcium ion binding"/>
    <property type="evidence" value="ECO:0007669"/>
    <property type="project" value="InterPro"/>
</dbReference>
<sequence length="357" mass="36731">MRIGTWDLENLLRPEDEAGPGDPAGYGAEPAALAEVVVRTAPDVLAVQEVGNPDALADVAERAGGAWHCVTAGVEPSQRPIRVGFLSRPPLTDVAEVTGSPPERAADRSAHLPSEVRAAGLSARPGDGHRRGSTGPTGRGLDRYSDCHRSVAMTSISGLQCKDLRRLFRMALVGVAALLVVFLTTSPAAAQVQDPQCAPATITGTGGNDTITISIVTSNSRIDGLDGNDTIYDLGSGNQVCGSAGNDTIWGNESNNGFRGGMGNDTLIGESQIDFLNGGPGNDTLFGGTFGDVLIGDQGNDTIHGQQDSDTIFGDANNDTLHGGPGNDLIDGGPGNDTCVGGPGADTFEECEVVQQD</sequence>
<feature type="region of interest" description="Disordered" evidence="3">
    <location>
        <begin position="1"/>
        <end position="26"/>
    </location>
</feature>
<accession>A0A1G9VN35</accession>
<dbReference type="OrthoDB" id="7297112at2"/>
<dbReference type="Pfam" id="PF00353">
    <property type="entry name" value="HemolysinCabind"/>
    <property type="match status" value="4"/>
</dbReference>
<dbReference type="STRING" id="1137991.SAMN05660642_03195"/>
<feature type="domain" description="Endonuclease/exonuclease/phosphatase" evidence="4">
    <location>
        <begin position="20"/>
        <end position="117"/>
    </location>
</feature>
<dbReference type="GO" id="GO:0005576">
    <property type="term" value="C:extracellular region"/>
    <property type="evidence" value="ECO:0007669"/>
    <property type="project" value="UniProtKB-SubCell"/>
</dbReference>
<dbReference type="SUPFAM" id="SSF51120">
    <property type="entry name" value="beta-Roll"/>
    <property type="match status" value="1"/>
</dbReference>
<dbReference type="PRINTS" id="PR00313">
    <property type="entry name" value="CABNDNGRPT"/>
</dbReference>
<dbReference type="AlphaFoldDB" id="A0A1G9VN35"/>
<dbReference type="InterPro" id="IPR001343">
    <property type="entry name" value="Hemolysn_Ca-bd"/>
</dbReference>